<evidence type="ECO:0000256" key="4">
    <source>
        <dbReference type="ARBA" id="ARBA00044936"/>
    </source>
</evidence>
<dbReference type="Proteomes" id="UP000002217">
    <property type="component" value="Chromosome"/>
</dbReference>
<dbReference type="Gene3D" id="3.30.110.150">
    <property type="entry name" value="SepF-like protein"/>
    <property type="match status" value="1"/>
</dbReference>
<comment type="similarity">
    <text evidence="5">Belongs to the SepF family.</text>
</comment>
<dbReference type="GO" id="GO:0005737">
    <property type="term" value="C:cytoplasm"/>
    <property type="evidence" value="ECO:0007669"/>
    <property type="project" value="UniProtKB-SubCell"/>
</dbReference>
<keyword evidence="7" id="KW-1185">Reference proteome</keyword>
<evidence type="ECO:0000313" key="7">
    <source>
        <dbReference type="Proteomes" id="UP000002217"/>
    </source>
</evidence>
<evidence type="ECO:0000256" key="2">
    <source>
        <dbReference type="ARBA" id="ARBA00023210"/>
    </source>
</evidence>
<dbReference type="GO" id="GO:0000917">
    <property type="term" value="P:division septum assembly"/>
    <property type="evidence" value="ECO:0007669"/>
    <property type="project" value="UniProtKB-KW"/>
</dbReference>
<dbReference type="RefSeq" id="WP_015756684.1">
    <property type="nucleotide sequence ID" value="NC_013216.1"/>
</dbReference>
<accession>C8W4A1</accession>
<dbReference type="PANTHER" id="PTHR35798">
    <property type="entry name" value="CELL DIVISION PROTEIN SEPF"/>
    <property type="match status" value="1"/>
</dbReference>
<dbReference type="eggNOG" id="COG1799">
    <property type="taxonomic scope" value="Bacteria"/>
</dbReference>
<dbReference type="GO" id="GO:0043093">
    <property type="term" value="P:FtsZ-dependent cytokinesis"/>
    <property type="evidence" value="ECO:0007669"/>
    <property type="project" value="UniProtKB-UniRule"/>
</dbReference>
<dbReference type="EMBL" id="CP001720">
    <property type="protein sequence ID" value="ACV61969.1"/>
    <property type="molecule type" value="Genomic_DNA"/>
</dbReference>
<dbReference type="STRING" id="485916.Dtox_1083"/>
<evidence type="ECO:0000256" key="3">
    <source>
        <dbReference type="ARBA" id="ARBA00023306"/>
    </source>
</evidence>
<comment type="subunit">
    <text evidence="5">Homodimer. Interacts with FtsZ.</text>
</comment>
<dbReference type="InterPro" id="IPR007561">
    <property type="entry name" value="Cell_div_SepF/SepF-rel"/>
</dbReference>
<evidence type="ECO:0000256" key="5">
    <source>
        <dbReference type="HAMAP-Rule" id="MF_01197"/>
    </source>
</evidence>
<keyword evidence="5" id="KW-0963">Cytoplasm</keyword>
<name>C8W4A1_DESAS</name>
<dbReference type="PANTHER" id="PTHR35798:SF1">
    <property type="entry name" value="CELL DIVISION PROTEIN SEPF"/>
    <property type="match status" value="1"/>
</dbReference>
<comment type="subcellular location">
    <subcellularLocation>
        <location evidence="5">Cytoplasm</location>
    </subcellularLocation>
    <text evidence="5">Localizes to the division site, in a FtsZ-dependent manner.</text>
</comment>
<dbReference type="AlphaFoldDB" id="C8W4A1"/>
<sequence>MAKIVDKVLGFMGFEEVPYEDEKHHEEQIIEEVPVSRSSKRGSVVSLHTQKQSHVVVVEPRCYDEVQGVADHLKNRRSVIVNLENADVELAKRVVDFMFGTTYALNGNMQKVSNGIFVFVPSNVDITAEIREQQKEKGFLNWMRNDTREAR</sequence>
<dbReference type="OrthoDB" id="9815206at2"/>
<dbReference type="HOGENOM" id="CLU_078499_4_1_9"/>
<dbReference type="InterPro" id="IPR038594">
    <property type="entry name" value="SepF-like_sf"/>
</dbReference>
<keyword evidence="1 5" id="KW-0132">Cell division</keyword>
<dbReference type="HAMAP" id="MF_01197">
    <property type="entry name" value="SepF"/>
    <property type="match status" value="1"/>
</dbReference>
<reference evidence="6 7" key="1">
    <citation type="journal article" date="2009" name="Stand. Genomic Sci.">
        <title>Complete genome sequence of Desulfotomaculum acetoxidans type strain (5575).</title>
        <authorList>
            <person name="Spring S."/>
            <person name="Lapidus A."/>
            <person name="Schroder M."/>
            <person name="Gleim D."/>
            <person name="Sims D."/>
            <person name="Meincke L."/>
            <person name="Glavina Del Rio T."/>
            <person name="Tice H."/>
            <person name="Copeland A."/>
            <person name="Cheng J.F."/>
            <person name="Lucas S."/>
            <person name="Chen F."/>
            <person name="Nolan M."/>
            <person name="Bruce D."/>
            <person name="Goodwin L."/>
            <person name="Pitluck S."/>
            <person name="Ivanova N."/>
            <person name="Mavromatis K."/>
            <person name="Mikhailova N."/>
            <person name="Pati A."/>
            <person name="Chen A."/>
            <person name="Palaniappan K."/>
            <person name="Land M."/>
            <person name="Hauser L."/>
            <person name="Chang Y.J."/>
            <person name="Jeffries C.D."/>
            <person name="Chain P."/>
            <person name="Saunders E."/>
            <person name="Brettin T."/>
            <person name="Detter J.C."/>
            <person name="Goker M."/>
            <person name="Bristow J."/>
            <person name="Eisen J.A."/>
            <person name="Markowitz V."/>
            <person name="Hugenholtz P."/>
            <person name="Kyrpides N.C."/>
            <person name="Klenk H.P."/>
            <person name="Han C."/>
        </authorList>
    </citation>
    <scope>NUCLEOTIDE SEQUENCE [LARGE SCALE GENOMIC DNA]</scope>
    <source>
        <strain evidence="7">ATCC 49208 / DSM 771 / VKM B-1644</strain>
    </source>
</reference>
<organism evidence="6 7">
    <name type="scientific">Desulfofarcimen acetoxidans (strain ATCC 49208 / DSM 771 / KCTC 5769 / VKM B-1644 / 5575)</name>
    <name type="common">Desulfotomaculum acetoxidans</name>
    <dbReference type="NCBI Taxonomy" id="485916"/>
    <lineage>
        <taxon>Bacteria</taxon>
        <taxon>Bacillati</taxon>
        <taxon>Bacillota</taxon>
        <taxon>Clostridia</taxon>
        <taxon>Eubacteriales</taxon>
        <taxon>Peptococcaceae</taxon>
        <taxon>Desulfofarcimen</taxon>
    </lineage>
</organism>
<dbReference type="InterPro" id="IPR023052">
    <property type="entry name" value="Cell_div_SepF"/>
</dbReference>
<evidence type="ECO:0000313" key="6">
    <source>
        <dbReference type="EMBL" id="ACV61969.1"/>
    </source>
</evidence>
<protein>
    <recommendedName>
        <fullName evidence="5">Cell division protein SepF</fullName>
    </recommendedName>
</protein>
<proteinExistence type="inferred from homology"/>
<dbReference type="Pfam" id="PF04472">
    <property type="entry name" value="SepF"/>
    <property type="match status" value="1"/>
</dbReference>
<keyword evidence="2 5" id="KW-0717">Septation</keyword>
<evidence type="ECO:0000256" key="1">
    <source>
        <dbReference type="ARBA" id="ARBA00022618"/>
    </source>
</evidence>
<comment type="function">
    <text evidence="4 5">Cell division protein that is part of the divisome complex and is recruited early to the Z-ring. Probably stimulates Z-ring formation, perhaps through the cross-linking of FtsZ protofilaments. Its function overlaps with FtsA.</text>
</comment>
<dbReference type="KEGG" id="dae:Dtox_1083"/>
<gene>
    <name evidence="5" type="primary">sepF</name>
    <name evidence="6" type="ordered locus">Dtox_1083</name>
</gene>
<keyword evidence="3 5" id="KW-0131">Cell cycle</keyword>